<dbReference type="RefSeq" id="WP_376888780.1">
    <property type="nucleotide sequence ID" value="NZ_JBHUHR010000046.1"/>
</dbReference>
<dbReference type="PANTHER" id="PTHR43267:SF3">
    <property type="entry name" value="THIF PROTEIN"/>
    <property type="match status" value="1"/>
</dbReference>
<reference evidence="3" key="1">
    <citation type="journal article" date="2019" name="Int. J. Syst. Evol. Microbiol.">
        <title>The Global Catalogue of Microorganisms (GCM) 10K type strain sequencing project: providing services to taxonomists for standard genome sequencing and annotation.</title>
        <authorList>
            <consortium name="The Broad Institute Genomics Platform"/>
            <consortium name="The Broad Institute Genome Sequencing Center for Infectious Disease"/>
            <person name="Wu L."/>
            <person name="Ma J."/>
        </authorList>
    </citation>
    <scope>NUCLEOTIDE SEQUENCE [LARGE SCALE GENOMIC DNA]</scope>
    <source>
        <strain evidence="3">CGMCC 1.15180</strain>
    </source>
</reference>
<dbReference type="GO" id="GO:0016779">
    <property type="term" value="F:nucleotidyltransferase activity"/>
    <property type="evidence" value="ECO:0007669"/>
    <property type="project" value="UniProtKB-KW"/>
</dbReference>
<accession>A0ABW4VTX5</accession>
<dbReference type="InterPro" id="IPR035985">
    <property type="entry name" value="Ubiquitin-activating_enz"/>
</dbReference>
<dbReference type="InterPro" id="IPR000594">
    <property type="entry name" value="ThiF_NAD_FAD-bd"/>
</dbReference>
<organism evidence="2 3">
    <name type="scientific">Belliella marina</name>
    <dbReference type="NCBI Taxonomy" id="1644146"/>
    <lineage>
        <taxon>Bacteria</taxon>
        <taxon>Pseudomonadati</taxon>
        <taxon>Bacteroidota</taxon>
        <taxon>Cytophagia</taxon>
        <taxon>Cytophagales</taxon>
        <taxon>Cyclobacteriaceae</taxon>
        <taxon>Belliella</taxon>
    </lineage>
</organism>
<sequence>MSHIKDLDFTSQTDALILNPEENNDYQLLIKLKELPFVSIIDKIDSQVSELIKLKKPSRRFQPAELSEEVDLFFRDLDKEKYGVWVYYPWKNCLVHLLPEEDFVAVRTVRNKYKITEEEQQQLSHKKIGIIGLSVGQSVAISLAMERSFGELRIADFDILELGNMNRLRTSVTNIGVPKTTLVKREIAEIDPFLKVTVFDSGLTEENMDSFFTDNGNLDLLIEECDNIKVKIESRLKARSLGIPVIMDTSDRGLVDIERFDLEEKRPIFHGLLSKFGSEEEVLGNLEELKTSVLMSILEYENISSRGKYSLMELGKTISSWPQLGSSVIMGGAMCSHFARKILTEQEVNSGRAYIDLDQYFNTDNES</sequence>
<proteinExistence type="predicted"/>
<feature type="domain" description="THIF-type NAD/FAD binding fold" evidence="1">
    <location>
        <begin position="114"/>
        <end position="350"/>
    </location>
</feature>
<dbReference type="Gene3D" id="3.40.50.720">
    <property type="entry name" value="NAD(P)-binding Rossmann-like Domain"/>
    <property type="match status" value="1"/>
</dbReference>
<keyword evidence="2" id="KW-0808">Transferase</keyword>
<dbReference type="SUPFAM" id="SSF69572">
    <property type="entry name" value="Activating enzymes of the ubiquitin-like proteins"/>
    <property type="match status" value="1"/>
</dbReference>
<dbReference type="Pfam" id="PF00899">
    <property type="entry name" value="ThiF"/>
    <property type="match status" value="1"/>
</dbReference>
<evidence type="ECO:0000313" key="3">
    <source>
        <dbReference type="Proteomes" id="UP001597361"/>
    </source>
</evidence>
<dbReference type="CDD" id="cd01483">
    <property type="entry name" value="E1_enzyme_family"/>
    <property type="match status" value="1"/>
</dbReference>
<keyword evidence="2" id="KW-0548">Nucleotidyltransferase</keyword>
<name>A0ABW4VTX5_9BACT</name>
<evidence type="ECO:0000259" key="1">
    <source>
        <dbReference type="Pfam" id="PF00899"/>
    </source>
</evidence>
<dbReference type="PANTHER" id="PTHR43267">
    <property type="entry name" value="TRNA THREONYLCARBAMOYLADENOSINE DEHYDRATASE"/>
    <property type="match status" value="1"/>
</dbReference>
<keyword evidence="3" id="KW-1185">Reference proteome</keyword>
<dbReference type="InterPro" id="IPR045886">
    <property type="entry name" value="ThiF/MoeB/HesA"/>
</dbReference>
<dbReference type="Proteomes" id="UP001597361">
    <property type="component" value="Unassembled WGS sequence"/>
</dbReference>
<protein>
    <submittedName>
        <fullName evidence="2">ThiF family adenylyltransferase</fullName>
    </submittedName>
</protein>
<gene>
    <name evidence="2" type="ORF">ACFSKL_20220</name>
</gene>
<evidence type="ECO:0000313" key="2">
    <source>
        <dbReference type="EMBL" id="MFD2037136.1"/>
    </source>
</evidence>
<comment type="caution">
    <text evidence="2">The sequence shown here is derived from an EMBL/GenBank/DDBJ whole genome shotgun (WGS) entry which is preliminary data.</text>
</comment>
<dbReference type="EMBL" id="JBHUHR010000046">
    <property type="protein sequence ID" value="MFD2037136.1"/>
    <property type="molecule type" value="Genomic_DNA"/>
</dbReference>